<dbReference type="PANTHER" id="PTHR13693:SF2">
    <property type="entry name" value="SERINE PALMITOYLTRANSFERASE 1"/>
    <property type="match status" value="1"/>
</dbReference>
<name>A0A7R9AU65_TIMSH</name>
<evidence type="ECO:0000256" key="9">
    <source>
        <dbReference type="ARBA" id="ARBA00023098"/>
    </source>
</evidence>
<feature type="domain" description="Aminotransferase class I/classII large" evidence="14">
    <location>
        <begin position="20"/>
        <end position="304"/>
    </location>
</feature>
<keyword evidence="7" id="KW-0663">Pyridoxal phosphate</keyword>
<evidence type="ECO:0000256" key="12">
    <source>
        <dbReference type="ARBA" id="ARBA00041765"/>
    </source>
</evidence>
<dbReference type="AlphaFoldDB" id="A0A7R9AU65"/>
<comment type="pathway">
    <text evidence="3">Sphingolipid metabolism.</text>
</comment>
<dbReference type="Gene3D" id="3.40.640.10">
    <property type="entry name" value="Type I PLP-dependent aspartate aminotransferase-like (Major domain)"/>
    <property type="match status" value="1"/>
</dbReference>
<evidence type="ECO:0000256" key="13">
    <source>
        <dbReference type="ARBA" id="ARBA00042649"/>
    </source>
</evidence>
<dbReference type="FunFam" id="3.40.640.10:FF:000049">
    <property type="entry name" value="serine palmitoyltransferase 1 isoform X1"/>
    <property type="match status" value="1"/>
</dbReference>
<sequence>MGEVITLEAGKFIEVDGQPCLNMATHNYLGLQGNDDIEESAIKTLKKYGVGSCGPRGFYGTVDVHLDLEEKLAQFMKMEEAVVYAYGFSTIASAIPAYAKRGDILFVDCKVNFAIQKGLDASRSRIHYFKHNDMDDLEILLEQQAELDRKNPSKARITRRFLIVEGIYMNSGKICPLPQLIQLKKKYKLRIFIDENISFGTLGKHGRGVSEYFNIPVDEIDLIVSSMEWALATIGGFCVGSSYIVEHQRLSGLVSKINVCFYLQCIENGLALVTSAYLNDVEKFVPRESIRLTVNRMLTASEIDSAVIVLHDAWEECLDIKNYESSKDD</sequence>
<dbReference type="InterPro" id="IPR015421">
    <property type="entry name" value="PyrdxlP-dep_Trfase_major"/>
</dbReference>
<keyword evidence="8" id="KW-0746">Sphingolipid metabolism</keyword>
<keyword evidence="6" id="KW-0808">Transferase</keyword>
<comment type="cofactor">
    <cofactor evidence="1">
        <name>pyridoxal 5'-phosphate</name>
        <dbReference type="ChEBI" id="CHEBI:597326"/>
    </cofactor>
</comment>
<evidence type="ECO:0000256" key="6">
    <source>
        <dbReference type="ARBA" id="ARBA00022679"/>
    </source>
</evidence>
<organism evidence="15">
    <name type="scientific">Timema shepardi</name>
    <name type="common">Walking stick</name>
    <dbReference type="NCBI Taxonomy" id="629360"/>
    <lineage>
        <taxon>Eukaryota</taxon>
        <taxon>Metazoa</taxon>
        <taxon>Ecdysozoa</taxon>
        <taxon>Arthropoda</taxon>
        <taxon>Hexapoda</taxon>
        <taxon>Insecta</taxon>
        <taxon>Pterygota</taxon>
        <taxon>Neoptera</taxon>
        <taxon>Polyneoptera</taxon>
        <taxon>Phasmatodea</taxon>
        <taxon>Timematodea</taxon>
        <taxon>Timematoidea</taxon>
        <taxon>Timematidae</taxon>
        <taxon>Timema</taxon>
    </lineage>
</organism>
<evidence type="ECO:0000256" key="10">
    <source>
        <dbReference type="ARBA" id="ARBA00023315"/>
    </source>
</evidence>
<gene>
    <name evidence="15" type="ORF">TSIB3V08_LOCUS3814</name>
</gene>
<evidence type="ECO:0000259" key="14">
    <source>
        <dbReference type="Pfam" id="PF00155"/>
    </source>
</evidence>
<dbReference type="InterPro" id="IPR050087">
    <property type="entry name" value="AON_synthase_class-II"/>
</dbReference>
<protein>
    <recommendedName>
        <fullName evidence="11">Serine palmitoyltransferase 1</fullName>
        <ecNumber evidence="5">2.3.1.50</ecNumber>
    </recommendedName>
    <alternativeName>
        <fullName evidence="12">Long chain base biosynthesis protein 1</fullName>
    </alternativeName>
    <alternativeName>
        <fullName evidence="13">Serine-palmitoyl-CoA transferase 1</fullName>
    </alternativeName>
</protein>
<proteinExistence type="inferred from homology"/>
<evidence type="ECO:0000256" key="11">
    <source>
        <dbReference type="ARBA" id="ARBA00041066"/>
    </source>
</evidence>
<dbReference type="GO" id="GO:0046513">
    <property type="term" value="P:ceramide biosynthetic process"/>
    <property type="evidence" value="ECO:0007669"/>
    <property type="project" value="TreeGrafter"/>
</dbReference>
<keyword evidence="9" id="KW-0443">Lipid metabolism</keyword>
<dbReference type="EC" id="2.3.1.50" evidence="5"/>
<accession>A0A7R9AU65</accession>
<dbReference type="GO" id="GO:0004758">
    <property type="term" value="F:serine C-palmitoyltransferase activity"/>
    <property type="evidence" value="ECO:0007669"/>
    <property type="project" value="UniProtKB-EC"/>
</dbReference>
<dbReference type="Gene3D" id="3.90.1150.10">
    <property type="entry name" value="Aspartate Aminotransferase, domain 1"/>
    <property type="match status" value="1"/>
</dbReference>
<dbReference type="GO" id="GO:0046512">
    <property type="term" value="P:sphingosine biosynthetic process"/>
    <property type="evidence" value="ECO:0007669"/>
    <property type="project" value="TreeGrafter"/>
</dbReference>
<dbReference type="EMBL" id="OC001304">
    <property type="protein sequence ID" value="CAD7259610.1"/>
    <property type="molecule type" value="Genomic_DNA"/>
</dbReference>
<dbReference type="Pfam" id="PF00155">
    <property type="entry name" value="Aminotran_1_2"/>
    <property type="match status" value="1"/>
</dbReference>
<evidence type="ECO:0000256" key="8">
    <source>
        <dbReference type="ARBA" id="ARBA00022919"/>
    </source>
</evidence>
<dbReference type="PANTHER" id="PTHR13693">
    <property type="entry name" value="CLASS II AMINOTRANSFERASE/8-AMINO-7-OXONONANOATE SYNTHASE"/>
    <property type="match status" value="1"/>
</dbReference>
<dbReference type="InterPro" id="IPR015424">
    <property type="entry name" value="PyrdxlP-dep_Trfase"/>
</dbReference>
<comment type="similarity">
    <text evidence="4">Belongs to the class-II pyridoxal-phosphate-dependent aminotransferase family.</text>
</comment>
<evidence type="ECO:0000313" key="15">
    <source>
        <dbReference type="EMBL" id="CAD7259610.1"/>
    </source>
</evidence>
<dbReference type="SUPFAM" id="SSF53383">
    <property type="entry name" value="PLP-dependent transferases"/>
    <property type="match status" value="1"/>
</dbReference>
<evidence type="ECO:0000256" key="1">
    <source>
        <dbReference type="ARBA" id="ARBA00001933"/>
    </source>
</evidence>
<evidence type="ECO:0000256" key="3">
    <source>
        <dbReference type="ARBA" id="ARBA00004991"/>
    </source>
</evidence>
<dbReference type="GO" id="GO:0005783">
    <property type="term" value="C:endoplasmic reticulum"/>
    <property type="evidence" value="ECO:0007669"/>
    <property type="project" value="TreeGrafter"/>
</dbReference>
<evidence type="ECO:0000256" key="7">
    <source>
        <dbReference type="ARBA" id="ARBA00022898"/>
    </source>
</evidence>
<dbReference type="GO" id="GO:0030170">
    <property type="term" value="F:pyridoxal phosphate binding"/>
    <property type="evidence" value="ECO:0007669"/>
    <property type="project" value="InterPro"/>
</dbReference>
<reference evidence="15" key="1">
    <citation type="submission" date="2020-11" db="EMBL/GenBank/DDBJ databases">
        <authorList>
            <person name="Tran Van P."/>
        </authorList>
    </citation>
    <scope>NUCLEOTIDE SEQUENCE</scope>
</reference>
<comment type="pathway">
    <text evidence="2">Lipid metabolism; sphingolipid metabolism.</text>
</comment>
<dbReference type="InterPro" id="IPR015422">
    <property type="entry name" value="PyrdxlP-dep_Trfase_small"/>
</dbReference>
<evidence type="ECO:0000256" key="4">
    <source>
        <dbReference type="ARBA" id="ARBA00008392"/>
    </source>
</evidence>
<dbReference type="InterPro" id="IPR004839">
    <property type="entry name" value="Aminotransferase_I/II_large"/>
</dbReference>
<evidence type="ECO:0000256" key="5">
    <source>
        <dbReference type="ARBA" id="ARBA00013220"/>
    </source>
</evidence>
<dbReference type="GO" id="GO:0016020">
    <property type="term" value="C:membrane"/>
    <property type="evidence" value="ECO:0007669"/>
    <property type="project" value="GOC"/>
</dbReference>
<keyword evidence="10" id="KW-0012">Acyltransferase</keyword>
<evidence type="ECO:0000256" key="2">
    <source>
        <dbReference type="ARBA" id="ARBA00004760"/>
    </source>
</evidence>